<feature type="compositionally biased region" description="Low complexity" evidence="3">
    <location>
        <begin position="424"/>
        <end position="467"/>
    </location>
</feature>
<evidence type="ECO:0000259" key="4">
    <source>
        <dbReference type="Pfam" id="PF17757"/>
    </source>
</evidence>
<dbReference type="Pfam" id="PF17757">
    <property type="entry name" value="UvrB_inter"/>
    <property type="match status" value="1"/>
</dbReference>
<evidence type="ECO:0000256" key="3">
    <source>
        <dbReference type="SAM" id="MobiDB-lite"/>
    </source>
</evidence>
<feature type="region of interest" description="Disordered" evidence="3">
    <location>
        <begin position="1"/>
        <end position="23"/>
    </location>
</feature>
<evidence type="ECO:0000256" key="1">
    <source>
        <dbReference type="ARBA" id="ARBA00022741"/>
    </source>
</evidence>
<proteinExistence type="predicted"/>
<evidence type="ECO:0000256" key="2">
    <source>
        <dbReference type="ARBA" id="ARBA00022840"/>
    </source>
</evidence>
<feature type="domain" description="UvrB interaction" evidence="4">
    <location>
        <begin position="180"/>
        <end position="258"/>
    </location>
</feature>
<dbReference type="PANTHER" id="PTHR24029:SF1">
    <property type="entry name" value="TRANSCRIPTION-REPAIR-COUPLING FACTOR"/>
    <property type="match status" value="1"/>
</dbReference>
<name>A0ABN6XIF7_9MICO</name>
<dbReference type="Gene3D" id="3.40.50.11180">
    <property type="match status" value="1"/>
</dbReference>
<feature type="compositionally biased region" description="Gly residues" evidence="3">
    <location>
        <begin position="12"/>
        <end position="22"/>
    </location>
</feature>
<dbReference type="InterPro" id="IPR041471">
    <property type="entry name" value="UvrB_inter"/>
</dbReference>
<dbReference type="InterPro" id="IPR027417">
    <property type="entry name" value="P-loop_NTPase"/>
</dbReference>
<keyword evidence="1" id="KW-0547">Nucleotide-binding</keyword>
<dbReference type="SUPFAM" id="SSF52540">
    <property type="entry name" value="P-loop containing nucleoside triphosphate hydrolases"/>
    <property type="match status" value="1"/>
</dbReference>
<dbReference type="Proteomes" id="UP001321498">
    <property type="component" value="Chromosome"/>
</dbReference>
<dbReference type="PANTHER" id="PTHR24029">
    <property type="entry name" value="UVRABC SYSTEM PROTEIN B"/>
    <property type="match status" value="1"/>
</dbReference>
<accession>A0ABN6XIF7</accession>
<evidence type="ECO:0000313" key="5">
    <source>
        <dbReference type="EMBL" id="BDZ44698.1"/>
    </source>
</evidence>
<evidence type="ECO:0000313" key="6">
    <source>
        <dbReference type="Proteomes" id="UP001321498"/>
    </source>
</evidence>
<sequence>MPSRRSRAGASAHGGPGIGVGGPAYNPSSEFAWDDARPDALSLLRRCPPLGPRDTDFSVTAGLQPALLAALLDARAEAGSASALFAITPTGREAEALRTALAALVPAAEILEFPAWETLPHERLSPSAETVGKRIHALRRLRGWTGERPLIVVGAVRAALQPLASDLADLEPVTLTLGGRGVGLTELTERLPHLAYARVDMVTRRGEYAVRGGILDVFPPTAEHPVRVDFFGDEVDAMRMFSVADQRSLPDEVRTVELPASRELLLGPAVRQRAAEMVHEFPSLSGMLAKIAEGIPVEGMESLTPALVDRLVPVTAFLPKDAAVAVISPERVASRAVDLAETNREFLTAAWSAATAGAQAPIDLAAGDFLTLNALRETADGRPWWTFTSFQTGPDDEGGREEDGYVRVRGEAVPVAQGARRSTTSPPGSAPAGRSRSPRRAPACSSAAATCSRSASSLVASSTSSPRTPSPGSPTSFRRASTPASSRRTPSSPSSASGSSSAAPPATTPAR</sequence>
<keyword evidence="2" id="KW-0067">ATP-binding</keyword>
<protein>
    <recommendedName>
        <fullName evidence="4">UvrB interaction domain-containing protein</fullName>
    </recommendedName>
</protein>
<reference evidence="6" key="1">
    <citation type="journal article" date="2019" name="Int. J. Syst. Evol. Microbiol.">
        <title>The Global Catalogue of Microorganisms (GCM) 10K type strain sequencing project: providing services to taxonomists for standard genome sequencing and annotation.</title>
        <authorList>
            <consortium name="The Broad Institute Genomics Platform"/>
            <consortium name="The Broad Institute Genome Sequencing Center for Infectious Disease"/>
            <person name="Wu L."/>
            <person name="Ma J."/>
        </authorList>
    </citation>
    <scope>NUCLEOTIDE SEQUENCE [LARGE SCALE GENOMIC DNA]</scope>
    <source>
        <strain evidence="6">NBRC 108725</strain>
    </source>
</reference>
<dbReference type="EMBL" id="AP027731">
    <property type="protein sequence ID" value="BDZ44698.1"/>
    <property type="molecule type" value="Genomic_DNA"/>
</dbReference>
<organism evidence="5 6">
    <name type="scientific">Naasia aerilata</name>
    <dbReference type="NCBI Taxonomy" id="1162966"/>
    <lineage>
        <taxon>Bacteria</taxon>
        <taxon>Bacillati</taxon>
        <taxon>Actinomycetota</taxon>
        <taxon>Actinomycetes</taxon>
        <taxon>Micrococcales</taxon>
        <taxon>Microbacteriaceae</taxon>
        <taxon>Naasia</taxon>
    </lineage>
</organism>
<feature type="compositionally biased region" description="Basic and acidic residues" evidence="3">
    <location>
        <begin position="401"/>
        <end position="410"/>
    </location>
</feature>
<feature type="region of interest" description="Disordered" evidence="3">
    <location>
        <begin position="385"/>
        <end position="511"/>
    </location>
</feature>
<dbReference type="Gene3D" id="3.30.2060.10">
    <property type="entry name" value="Penicillin-binding protein 1b domain"/>
    <property type="match status" value="1"/>
</dbReference>
<feature type="compositionally biased region" description="Low complexity" evidence="3">
    <location>
        <begin position="473"/>
        <end position="511"/>
    </location>
</feature>
<keyword evidence="6" id="KW-1185">Reference proteome</keyword>
<dbReference type="InterPro" id="IPR004807">
    <property type="entry name" value="UvrB"/>
</dbReference>
<gene>
    <name evidence="5" type="ORF">GCM10025866_06070</name>
</gene>